<dbReference type="InterPro" id="IPR006935">
    <property type="entry name" value="Helicase/UvrB_N"/>
</dbReference>
<comment type="cofactor">
    <cofactor evidence="12">
        <name>Zn(2+)</name>
        <dbReference type="ChEBI" id="CHEBI:29105"/>
    </cofactor>
    <text evidence="12">Binds 2 zinc ions per subunit.</text>
</comment>
<dbReference type="PANTHER" id="PTHR30580">
    <property type="entry name" value="PRIMOSOMAL PROTEIN N"/>
    <property type="match status" value="1"/>
</dbReference>
<evidence type="ECO:0000256" key="7">
    <source>
        <dbReference type="ARBA" id="ARBA00022833"/>
    </source>
</evidence>
<dbReference type="InterPro" id="IPR005259">
    <property type="entry name" value="PriA"/>
</dbReference>
<dbReference type="InterPro" id="IPR027417">
    <property type="entry name" value="P-loop_NTPase"/>
</dbReference>
<dbReference type="SUPFAM" id="SSF52540">
    <property type="entry name" value="P-loop containing nucleoside triphosphate hydrolases"/>
    <property type="match status" value="1"/>
</dbReference>
<comment type="caution">
    <text evidence="15">The sequence shown here is derived from an EMBL/GenBank/DDBJ whole genome shotgun (WGS) entry which is preliminary data.</text>
</comment>
<dbReference type="Gene3D" id="3.40.1440.60">
    <property type="entry name" value="PriA, 3(prime) DNA-binding domain"/>
    <property type="match status" value="1"/>
</dbReference>
<evidence type="ECO:0000256" key="6">
    <source>
        <dbReference type="ARBA" id="ARBA00022806"/>
    </source>
</evidence>
<feature type="binding site" evidence="12">
    <location>
        <position position="476"/>
    </location>
    <ligand>
        <name>Zn(2+)</name>
        <dbReference type="ChEBI" id="CHEBI:29105"/>
        <label>1</label>
    </ligand>
</feature>
<evidence type="ECO:0000256" key="4">
    <source>
        <dbReference type="ARBA" id="ARBA00022741"/>
    </source>
</evidence>
<sequence>MYANVIIDRVSDALDHVFTYAVPEGMDARVGQQVTVPLGKTRADGFIVELTKDCALDAARVRPLLGPRFPEPVILPEMMELAKWMRGRYNCNLVEALRLMLPAGMRRGRVHERVTRVARLLDPNAVVRGERQREIIARLREGDVEAALLPSAPLRSLVQKGVVEIYGRGERRAPLVLRGETLPDPPLTRAQERAVSEVCAALEQGGGRFLLHGVTGSGKTEVYIRLVRRALELGKSAVVLVPEIALTPQMVAWFHQRFGADAAVLHSGLSQGEHYDEWQRIRRGEARVVIGARSAVFAPLENLGVIVVDEEHEGSYQSDRRPRYDAREVAWQRAQAAGAVLVLGSATPSVASYMRAMPGVRPENRLVLIELPERVSGRPLPEIEVVDMRREFERGNRSIFSAQLSEALRDCLEHGRQAMLLINRRGHSSFVSCRKCGYVAKCDSCDVSMTYHQAENVLRCHYCGAERPVPRKCPSCGSPYIKFFGVGTEQVVEEVRRQFPGAAVLRMDYDTTRKKDAHAQILDAFRHGDADVLVGTQMIAKGLDFPNVTLSGVVAADLTLNLPDYRSVERTFQLITQMAGRAGRARHPGRVILQTYEPDHYGIRLAASQDFRAFYLRESAYRRGALYPPFTVIARIVFTAKEEEAAQNAAKAAEKELDEFLDRGGHRPDIVQMRALECPVKRLRGEYRYQVFLKMYFKADTRQITARMQALAEAAEGARAELEVNPTNLL</sequence>
<keyword evidence="8 12" id="KW-0067">ATP-binding</keyword>
<feature type="binding site" evidence="12">
    <location>
        <position position="463"/>
    </location>
    <ligand>
        <name>Zn(2+)</name>
        <dbReference type="ChEBI" id="CHEBI:29105"/>
        <label>2</label>
    </ligand>
</feature>
<name>A0A9D0ZMY6_9FIRM</name>
<evidence type="ECO:0000256" key="3">
    <source>
        <dbReference type="ARBA" id="ARBA00022723"/>
    </source>
</evidence>
<dbReference type="SMART" id="SM00490">
    <property type="entry name" value="HELICc"/>
    <property type="match status" value="1"/>
</dbReference>
<dbReference type="SMART" id="SM00487">
    <property type="entry name" value="DEXDc"/>
    <property type="match status" value="1"/>
</dbReference>
<comment type="function">
    <text evidence="12">Initiates the restart of stalled replication forks, which reloads the replicative helicase on sites other than the origin of replication. Recognizes and binds to abandoned replication forks and remodels them to uncover a helicase loading site. Promotes assembly of the primosome at these replication forks.</text>
</comment>
<keyword evidence="7 12" id="KW-0862">Zinc</keyword>
<comment type="catalytic activity">
    <reaction evidence="11 12">
        <text>ATP + H2O = ADP + phosphate + H(+)</text>
        <dbReference type="Rhea" id="RHEA:13065"/>
        <dbReference type="ChEBI" id="CHEBI:15377"/>
        <dbReference type="ChEBI" id="CHEBI:15378"/>
        <dbReference type="ChEBI" id="CHEBI:30616"/>
        <dbReference type="ChEBI" id="CHEBI:43474"/>
        <dbReference type="ChEBI" id="CHEBI:456216"/>
        <dbReference type="EC" id="5.6.2.4"/>
    </reaction>
</comment>
<dbReference type="Pfam" id="PF17764">
    <property type="entry name" value="PriA_3primeBD"/>
    <property type="match status" value="1"/>
</dbReference>
<comment type="catalytic activity">
    <reaction evidence="12">
        <text>Couples ATP hydrolysis with the unwinding of duplex DNA by translocating in the 3'-5' direction.</text>
        <dbReference type="EC" id="5.6.2.4"/>
    </reaction>
</comment>
<dbReference type="PROSITE" id="PS51192">
    <property type="entry name" value="HELICASE_ATP_BIND_1"/>
    <property type="match status" value="1"/>
</dbReference>
<reference evidence="15" key="2">
    <citation type="journal article" date="2021" name="PeerJ">
        <title>Extensive microbial diversity within the chicken gut microbiome revealed by metagenomics and culture.</title>
        <authorList>
            <person name="Gilroy R."/>
            <person name="Ravi A."/>
            <person name="Getino M."/>
            <person name="Pursley I."/>
            <person name="Horton D.L."/>
            <person name="Alikhan N.F."/>
            <person name="Baker D."/>
            <person name="Gharbi K."/>
            <person name="Hall N."/>
            <person name="Watson M."/>
            <person name="Adriaenssens E.M."/>
            <person name="Foster-Nyarko E."/>
            <person name="Jarju S."/>
            <person name="Secka A."/>
            <person name="Antonio M."/>
            <person name="Oren A."/>
            <person name="Chaudhuri R.R."/>
            <person name="La Ragione R."/>
            <person name="Hildebrand F."/>
            <person name="Pallen M.J."/>
        </authorList>
    </citation>
    <scope>NUCLEOTIDE SEQUENCE</scope>
    <source>
        <strain evidence="15">ChiSjej6B24-2974</strain>
    </source>
</reference>
<dbReference type="HAMAP" id="MF_00983">
    <property type="entry name" value="PriA"/>
    <property type="match status" value="1"/>
</dbReference>
<dbReference type="GO" id="GO:0043138">
    <property type="term" value="F:3'-5' DNA helicase activity"/>
    <property type="evidence" value="ECO:0007669"/>
    <property type="project" value="UniProtKB-EC"/>
</dbReference>
<evidence type="ECO:0000256" key="8">
    <source>
        <dbReference type="ARBA" id="ARBA00022840"/>
    </source>
</evidence>
<dbReference type="FunFam" id="3.40.50.300:FF:000489">
    <property type="entry name" value="Primosome assembly protein PriA"/>
    <property type="match status" value="1"/>
</dbReference>
<feature type="binding site" evidence="12">
    <location>
        <position position="445"/>
    </location>
    <ligand>
        <name>Zn(2+)</name>
        <dbReference type="ChEBI" id="CHEBI:29105"/>
        <label>2</label>
    </ligand>
</feature>
<dbReference type="GO" id="GO:0006270">
    <property type="term" value="P:DNA replication initiation"/>
    <property type="evidence" value="ECO:0007669"/>
    <property type="project" value="TreeGrafter"/>
</dbReference>
<evidence type="ECO:0000259" key="13">
    <source>
        <dbReference type="PROSITE" id="PS51192"/>
    </source>
</evidence>
<dbReference type="CDD" id="cd18804">
    <property type="entry name" value="SF2_C_priA"/>
    <property type="match status" value="1"/>
</dbReference>
<dbReference type="AlphaFoldDB" id="A0A9D0ZMY6"/>
<feature type="domain" description="Helicase C-terminal" evidence="14">
    <location>
        <begin position="468"/>
        <end position="627"/>
    </location>
</feature>
<feature type="domain" description="Helicase ATP-binding" evidence="13">
    <location>
        <begin position="200"/>
        <end position="366"/>
    </location>
</feature>
<dbReference type="GO" id="GO:0006302">
    <property type="term" value="P:double-strand break repair"/>
    <property type="evidence" value="ECO:0007669"/>
    <property type="project" value="InterPro"/>
</dbReference>
<keyword evidence="1 12" id="KW-0639">Primosome</keyword>
<dbReference type="InterPro" id="IPR014001">
    <property type="entry name" value="Helicase_ATP-bd"/>
</dbReference>
<dbReference type="GO" id="GO:0006269">
    <property type="term" value="P:DNA replication, synthesis of primer"/>
    <property type="evidence" value="ECO:0007669"/>
    <property type="project" value="UniProtKB-KW"/>
</dbReference>
<keyword evidence="6 12" id="KW-0347">Helicase</keyword>
<feature type="binding site" evidence="12">
    <location>
        <position position="433"/>
    </location>
    <ligand>
        <name>Zn(2+)</name>
        <dbReference type="ChEBI" id="CHEBI:29105"/>
        <label>1</label>
    </ligand>
</feature>
<dbReference type="GO" id="GO:0006310">
    <property type="term" value="P:DNA recombination"/>
    <property type="evidence" value="ECO:0007669"/>
    <property type="project" value="InterPro"/>
</dbReference>
<feature type="binding site" evidence="12">
    <location>
        <position position="442"/>
    </location>
    <ligand>
        <name>Zn(2+)</name>
        <dbReference type="ChEBI" id="CHEBI:29105"/>
        <label>2</label>
    </ligand>
</feature>
<dbReference type="GO" id="GO:0008270">
    <property type="term" value="F:zinc ion binding"/>
    <property type="evidence" value="ECO:0007669"/>
    <property type="project" value="UniProtKB-UniRule"/>
</dbReference>
<dbReference type="InterPro" id="IPR040498">
    <property type="entry name" value="PriA_CRR"/>
</dbReference>
<evidence type="ECO:0000256" key="11">
    <source>
        <dbReference type="ARBA" id="ARBA00048988"/>
    </source>
</evidence>
<dbReference type="CDD" id="cd17929">
    <property type="entry name" value="DEXHc_priA"/>
    <property type="match status" value="1"/>
</dbReference>
<evidence type="ECO:0000313" key="16">
    <source>
        <dbReference type="Proteomes" id="UP000824260"/>
    </source>
</evidence>
<proteinExistence type="inferred from homology"/>
<keyword evidence="10 12" id="KW-0413">Isomerase</keyword>
<keyword evidence="4 12" id="KW-0547">Nucleotide-binding</keyword>
<dbReference type="NCBIfam" id="TIGR00595">
    <property type="entry name" value="priA"/>
    <property type="match status" value="1"/>
</dbReference>
<dbReference type="GO" id="GO:0005524">
    <property type="term" value="F:ATP binding"/>
    <property type="evidence" value="ECO:0007669"/>
    <property type="project" value="UniProtKB-UniRule"/>
</dbReference>
<organism evidence="15 16">
    <name type="scientific">Candidatus Pullichristensenella stercorigallinarum</name>
    <dbReference type="NCBI Taxonomy" id="2840909"/>
    <lineage>
        <taxon>Bacteria</taxon>
        <taxon>Bacillati</taxon>
        <taxon>Bacillota</taxon>
        <taxon>Clostridia</taxon>
        <taxon>Candidatus Pullichristensenella</taxon>
    </lineage>
</organism>
<dbReference type="EMBL" id="DVFZ01000100">
    <property type="protein sequence ID" value="HIQ83502.1"/>
    <property type="molecule type" value="Genomic_DNA"/>
</dbReference>
<dbReference type="Pfam" id="PF18319">
    <property type="entry name" value="Zn_ribbon_PriA"/>
    <property type="match status" value="1"/>
</dbReference>
<comment type="similarity">
    <text evidence="12">Belongs to the helicase family. PriA subfamily.</text>
</comment>
<keyword evidence="2 12" id="KW-0235">DNA replication</keyword>
<dbReference type="GO" id="GO:0003677">
    <property type="term" value="F:DNA binding"/>
    <property type="evidence" value="ECO:0007669"/>
    <property type="project" value="UniProtKB-UniRule"/>
</dbReference>
<evidence type="ECO:0000256" key="10">
    <source>
        <dbReference type="ARBA" id="ARBA00023235"/>
    </source>
</evidence>
<evidence type="ECO:0000259" key="14">
    <source>
        <dbReference type="PROSITE" id="PS51194"/>
    </source>
</evidence>
<dbReference type="InterPro" id="IPR041236">
    <property type="entry name" value="PriA_C"/>
</dbReference>
<feature type="binding site" evidence="12">
    <location>
        <position position="436"/>
    </location>
    <ligand>
        <name>Zn(2+)</name>
        <dbReference type="ChEBI" id="CHEBI:29105"/>
        <label>1</label>
    </ligand>
</feature>
<evidence type="ECO:0000256" key="12">
    <source>
        <dbReference type="HAMAP-Rule" id="MF_00983"/>
    </source>
</evidence>
<evidence type="ECO:0000256" key="5">
    <source>
        <dbReference type="ARBA" id="ARBA00022801"/>
    </source>
</evidence>
<keyword evidence="9 12" id="KW-0238">DNA-binding</keyword>
<evidence type="ECO:0000313" key="15">
    <source>
        <dbReference type="EMBL" id="HIQ83502.1"/>
    </source>
</evidence>
<dbReference type="EC" id="5.6.2.4" evidence="12"/>
<comment type="subunit">
    <text evidence="12">Component of the replication restart primosome.</text>
</comment>
<dbReference type="Proteomes" id="UP000824260">
    <property type="component" value="Unassembled WGS sequence"/>
</dbReference>
<dbReference type="Gene3D" id="3.40.50.300">
    <property type="entry name" value="P-loop containing nucleotide triphosphate hydrolases"/>
    <property type="match status" value="2"/>
</dbReference>
<keyword evidence="5 12" id="KW-0378">Hydrolase</keyword>
<protein>
    <recommendedName>
        <fullName evidence="12">Replication restart protein PriA</fullName>
    </recommendedName>
    <alternativeName>
        <fullName evidence="12">ATP-dependent DNA helicase PriA</fullName>
        <ecNumber evidence="12">5.6.2.4</ecNumber>
    </alternativeName>
    <alternativeName>
        <fullName evidence="12">DNA 3'-5' helicase PriA</fullName>
    </alternativeName>
</protein>
<gene>
    <name evidence="12 15" type="primary">priA</name>
    <name evidence="15" type="ORF">IAA52_10430</name>
</gene>
<evidence type="ECO:0000256" key="1">
    <source>
        <dbReference type="ARBA" id="ARBA00022515"/>
    </source>
</evidence>
<dbReference type="GO" id="GO:1990077">
    <property type="term" value="C:primosome complex"/>
    <property type="evidence" value="ECO:0007669"/>
    <property type="project" value="UniProtKB-UniRule"/>
</dbReference>
<feature type="binding site" evidence="12">
    <location>
        <position position="473"/>
    </location>
    <ligand>
        <name>Zn(2+)</name>
        <dbReference type="ChEBI" id="CHEBI:29105"/>
        <label>1</label>
    </ligand>
</feature>
<dbReference type="Pfam" id="PF18074">
    <property type="entry name" value="PriA_C"/>
    <property type="match status" value="1"/>
</dbReference>
<evidence type="ECO:0000256" key="2">
    <source>
        <dbReference type="ARBA" id="ARBA00022705"/>
    </source>
</evidence>
<dbReference type="InterPro" id="IPR001650">
    <property type="entry name" value="Helicase_C-like"/>
</dbReference>
<dbReference type="InterPro" id="IPR041222">
    <property type="entry name" value="PriA_3primeBD"/>
</dbReference>
<reference evidence="15" key="1">
    <citation type="submission" date="2020-10" db="EMBL/GenBank/DDBJ databases">
        <authorList>
            <person name="Gilroy R."/>
        </authorList>
    </citation>
    <scope>NUCLEOTIDE SEQUENCE</scope>
    <source>
        <strain evidence="15">ChiSjej6B24-2974</strain>
    </source>
</reference>
<dbReference type="Pfam" id="PF04851">
    <property type="entry name" value="ResIII"/>
    <property type="match status" value="1"/>
</dbReference>
<dbReference type="InterPro" id="IPR042115">
    <property type="entry name" value="PriA_3primeBD_sf"/>
</dbReference>
<dbReference type="Pfam" id="PF00271">
    <property type="entry name" value="Helicase_C"/>
    <property type="match status" value="1"/>
</dbReference>
<evidence type="ECO:0000256" key="9">
    <source>
        <dbReference type="ARBA" id="ARBA00023125"/>
    </source>
</evidence>
<keyword evidence="3 12" id="KW-0479">Metal-binding</keyword>
<feature type="binding site" evidence="12">
    <location>
        <position position="460"/>
    </location>
    <ligand>
        <name>Zn(2+)</name>
        <dbReference type="ChEBI" id="CHEBI:29105"/>
        <label>2</label>
    </ligand>
</feature>
<accession>A0A9D0ZMY6</accession>
<dbReference type="PROSITE" id="PS51194">
    <property type="entry name" value="HELICASE_CTER"/>
    <property type="match status" value="1"/>
</dbReference>
<dbReference type="GO" id="GO:0016787">
    <property type="term" value="F:hydrolase activity"/>
    <property type="evidence" value="ECO:0007669"/>
    <property type="project" value="UniProtKB-KW"/>
</dbReference>
<dbReference type="PANTHER" id="PTHR30580:SF0">
    <property type="entry name" value="PRIMOSOMAL PROTEIN N"/>
    <property type="match status" value="1"/>
</dbReference>